<name>A0A2P2BSZ6_9FIRM</name>
<feature type="region of interest" description="Disordered" evidence="1">
    <location>
        <begin position="119"/>
        <end position="143"/>
    </location>
</feature>
<keyword evidence="2" id="KW-0472">Membrane</keyword>
<evidence type="ECO:0000313" key="3">
    <source>
        <dbReference type="EMBL" id="CEI73442.1"/>
    </source>
</evidence>
<dbReference type="AlphaFoldDB" id="A0A2P2BSZ6"/>
<keyword evidence="2" id="KW-1133">Transmembrane helix</keyword>
<proteinExistence type="predicted"/>
<sequence length="143" mass="16909">MVKYLVKRKMKNEVNVKSKKALVYTGGVLVGLGGYFAYKAIKNKRMNKNFNCCNDYKNESYYYDDYDSRAYCCDEDMDSFDDDLKSKVDEFNSNRIIEENCTNVSKEELEGYVNKAIEEREHEEREENKHRPGVGIHYDDIKY</sequence>
<dbReference type="RefSeq" id="WP_166505723.1">
    <property type="nucleotide sequence ID" value="NZ_JAKNTL010000007.1"/>
</dbReference>
<keyword evidence="2" id="KW-0812">Transmembrane</keyword>
<organism evidence="3 4">
    <name type="scientific">Romboutsia hominis</name>
    <dbReference type="NCBI Taxonomy" id="1507512"/>
    <lineage>
        <taxon>Bacteria</taxon>
        <taxon>Bacillati</taxon>
        <taxon>Bacillota</taxon>
        <taxon>Clostridia</taxon>
        <taxon>Peptostreptococcales</taxon>
        <taxon>Peptostreptococcaceae</taxon>
        <taxon>Romboutsia</taxon>
    </lineage>
</organism>
<reference evidence="3 4" key="1">
    <citation type="submission" date="2014-09" db="EMBL/GenBank/DDBJ databases">
        <authorList>
            <person name="Hornung B.V."/>
        </authorList>
    </citation>
    <scope>NUCLEOTIDE SEQUENCE [LARGE SCALE GENOMIC DNA]</scope>
    <source>
        <strain evidence="3 4">FRIFI</strain>
    </source>
</reference>
<dbReference type="EMBL" id="LN650648">
    <property type="protein sequence ID" value="CEI73442.1"/>
    <property type="molecule type" value="Genomic_DNA"/>
</dbReference>
<evidence type="ECO:0000256" key="1">
    <source>
        <dbReference type="SAM" id="MobiDB-lite"/>
    </source>
</evidence>
<evidence type="ECO:0000313" key="4">
    <source>
        <dbReference type="Proteomes" id="UP000245695"/>
    </source>
</evidence>
<evidence type="ECO:0000256" key="2">
    <source>
        <dbReference type="SAM" id="Phobius"/>
    </source>
</evidence>
<accession>A0A2P2BSZ6</accession>
<protein>
    <submittedName>
        <fullName evidence="3">Uncharacterized protein</fullName>
    </submittedName>
</protein>
<dbReference type="KEGG" id="rhom:FRIFI_1913"/>
<keyword evidence="4" id="KW-1185">Reference proteome</keyword>
<gene>
    <name evidence="3" type="ORF">FRIFI_1913</name>
</gene>
<feature type="transmembrane region" description="Helical" evidence="2">
    <location>
        <begin position="21"/>
        <end position="38"/>
    </location>
</feature>
<dbReference type="Proteomes" id="UP000245695">
    <property type="component" value="Chromosome 1"/>
</dbReference>
<feature type="compositionally biased region" description="Basic and acidic residues" evidence="1">
    <location>
        <begin position="119"/>
        <end position="130"/>
    </location>
</feature>